<protein>
    <submittedName>
        <fullName evidence="9">MFS domain-containing protein</fullName>
    </submittedName>
</protein>
<evidence type="ECO:0000313" key="7">
    <source>
        <dbReference type="EMBL" id="VDD86683.1"/>
    </source>
</evidence>
<dbReference type="SUPFAM" id="SSF103473">
    <property type="entry name" value="MFS general substrate transporter"/>
    <property type="match status" value="2"/>
</dbReference>
<name>A0A0N4UX68_ENTVE</name>
<feature type="transmembrane region" description="Helical" evidence="5">
    <location>
        <begin position="61"/>
        <end position="81"/>
    </location>
</feature>
<reference evidence="7 8" key="2">
    <citation type="submission" date="2018-10" db="EMBL/GenBank/DDBJ databases">
        <authorList>
            <consortium name="Pathogen Informatics"/>
        </authorList>
    </citation>
    <scope>NUCLEOTIDE SEQUENCE [LARGE SCALE GENOMIC DNA]</scope>
</reference>
<dbReference type="InterPro" id="IPR005828">
    <property type="entry name" value="MFS_sugar_transport-like"/>
</dbReference>
<gene>
    <name evidence="7" type="ORF">EVEC_LOCUS1826</name>
</gene>
<keyword evidence="2 5" id="KW-0812">Transmembrane</keyword>
<dbReference type="Gene3D" id="1.20.1250.20">
    <property type="entry name" value="MFS general substrate transporter like domains"/>
    <property type="match status" value="2"/>
</dbReference>
<keyword evidence="6" id="KW-0732">Signal</keyword>
<keyword evidence="3 5" id="KW-1133">Transmembrane helix</keyword>
<dbReference type="GO" id="GO:0016020">
    <property type="term" value="C:membrane"/>
    <property type="evidence" value="ECO:0007669"/>
    <property type="project" value="UniProtKB-SubCell"/>
</dbReference>
<evidence type="ECO:0000313" key="9">
    <source>
        <dbReference type="WBParaSite" id="EVEC_0000211801-mRNA-1"/>
    </source>
</evidence>
<feature type="transmembrane region" description="Helical" evidence="5">
    <location>
        <begin position="194"/>
        <end position="220"/>
    </location>
</feature>
<sequence>MGYLPSAKLLLISLIVCIGGPFQHGFQAVVTSPAQQAFTDFLNSSIYLHYGWELPRSSVQTLWSVTVAVLSVGAIFGSLSISYVATRFGRKNGMYISVSLEIVGTLLALLAYHVPVNAFAVSLMTDTGLSPMEASLVNIGLMAILVVFATISSFLVDRYGRRPLILISLFGLVVCNAILSILMECHKRYQYTWIGYILCGVIALTKLFSAIGLAPLSFFVSSEMVGQAARKIVGRALGFAILFVFPLTCGGIYLYFLMPETKNKNYKEVIEAMHDLPSISNVVCCRQRTGTAQLQHINTVG</sequence>
<dbReference type="Proteomes" id="UP000274131">
    <property type="component" value="Unassembled WGS sequence"/>
</dbReference>
<feature type="transmembrane region" description="Helical" evidence="5">
    <location>
        <begin position="93"/>
        <end position="114"/>
    </location>
</feature>
<feature type="transmembrane region" description="Helical" evidence="5">
    <location>
        <begin position="134"/>
        <end position="156"/>
    </location>
</feature>
<dbReference type="AlphaFoldDB" id="A0A0N4UX68"/>
<reference evidence="9" key="1">
    <citation type="submission" date="2017-02" db="UniProtKB">
        <authorList>
            <consortium name="WormBaseParasite"/>
        </authorList>
    </citation>
    <scope>IDENTIFICATION</scope>
</reference>
<feature type="signal peptide" evidence="6">
    <location>
        <begin position="1"/>
        <end position="19"/>
    </location>
</feature>
<accession>A0A0N4UX68</accession>
<dbReference type="PANTHER" id="PTHR23503">
    <property type="entry name" value="SOLUTE CARRIER FAMILY 2"/>
    <property type="match status" value="1"/>
</dbReference>
<dbReference type="Pfam" id="PF00083">
    <property type="entry name" value="Sugar_tr"/>
    <property type="match status" value="2"/>
</dbReference>
<evidence type="ECO:0000256" key="6">
    <source>
        <dbReference type="SAM" id="SignalP"/>
    </source>
</evidence>
<keyword evidence="8" id="KW-1185">Reference proteome</keyword>
<dbReference type="InterPro" id="IPR045263">
    <property type="entry name" value="GLUT"/>
</dbReference>
<evidence type="ECO:0000256" key="5">
    <source>
        <dbReference type="SAM" id="Phobius"/>
    </source>
</evidence>
<evidence type="ECO:0000256" key="1">
    <source>
        <dbReference type="ARBA" id="ARBA00004370"/>
    </source>
</evidence>
<comment type="subcellular location">
    <subcellularLocation>
        <location evidence="1">Membrane</location>
    </subcellularLocation>
</comment>
<organism evidence="9">
    <name type="scientific">Enterobius vermicularis</name>
    <name type="common">Human pinworm</name>
    <dbReference type="NCBI Taxonomy" id="51028"/>
    <lineage>
        <taxon>Eukaryota</taxon>
        <taxon>Metazoa</taxon>
        <taxon>Ecdysozoa</taxon>
        <taxon>Nematoda</taxon>
        <taxon>Chromadorea</taxon>
        <taxon>Rhabditida</taxon>
        <taxon>Spirurina</taxon>
        <taxon>Oxyuridomorpha</taxon>
        <taxon>Oxyuroidea</taxon>
        <taxon>Oxyuridae</taxon>
        <taxon>Enterobius</taxon>
    </lineage>
</organism>
<feature type="transmembrane region" description="Helical" evidence="5">
    <location>
        <begin position="163"/>
        <end position="182"/>
    </location>
</feature>
<dbReference type="InterPro" id="IPR036259">
    <property type="entry name" value="MFS_trans_sf"/>
</dbReference>
<evidence type="ECO:0000313" key="8">
    <source>
        <dbReference type="Proteomes" id="UP000274131"/>
    </source>
</evidence>
<feature type="chain" id="PRO_5043122520" evidence="6">
    <location>
        <begin position="20"/>
        <end position="301"/>
    </location>
</feature>
<feature type="transmembrane region" description="Helical" evidence="5">
    <location>
        <begin position="232"/>
        <end position="256"/>
    </location>
</feature>
<dbReference type="STRING" id="51028.A0A0N4UX68"/>
<dbReference type="EMBL" id="UXUI01007271">
    <property type="protein sequence ID" value="VDD86683.1"/>
    <property type="molecule type" value="Genomic_DNA"/>
</dbReference>
<dbReference type="OrthoDB" id="4540492at2759"/>
<dbReference type="GO" id="GO:0015149">
    <property type="term" value="F:hexose transmembrane transporter activity"/>
    <property type="evidence" value="ECO:0007669"/>
    <property type="project" value="TreeGrafter"/>
</dbReference>
<dbReference type="WBParaSite" id="EVEC_0000211801-mRNA-1">
    <property type="protein sequence ID" value="EVEC_0000211801-mRNA-1"/>
    <property type="gene ID" value="EVEC_0000211801"/>
</dbReference>
<proteinExistence type="predicted"/>
<evidence type="ECO:0000256" key="3">
    <source>
        <dbReference type="ARBA" id="ARBA00022989"/>
    </source>
</evidence>
<evidence type="ECO:0000256" key="4">
    <source>
        <dbReference type="ARBA" id="ARBA00023136"/>
    </source>
</evidence>
<keyword evidence="4 5" id="KW-0472">Membrane</keyword>
<dbReference type="PANTHER" id="PTHR23503:SF96">
    <property type="entry name" value="MAJOR FACILITATOR SUPERFAMILY (MFS) PROFILE DOMAIN-CONTAINING PROTEIN"/>
    <property type="match status" value="1"/>
</dbReference>
<evidence type="ECO:0000256" key="2">
    <source>
        <dbReference type="ARBA" id="ARBA00022692"/>
    </source>
</evidence>